<evidence type="ECO:0000313" key="2">
    <source>
        <dbReference type="Proteomes" id="UP000053477"/>
    </source>
</evidence>
<gene>
    <name evidence="1" type="ORF">SCHPADRAFT_572036</name>
</gene>
<dbReference type="AlphaFoldDB" id="A0A0H2RBS3"/>
<dbReference type="EMBL" id="KQ086060">
    <property type="protein sequence ID" value="KLO09284.1"/>
    <property type="molecule type" value="Genomic_DNA"/>
</dbReference>
<organism evidence="1 2">
    <name type="scientific">Schizopora paradoxa</name>
    <dbReference type="NCBI Taxonomy" id="27342"/>
    <lineage>
        <taxon>Eukaryota</taxon>
        <taxon>Fungi</taxon>
        <taxon>Dikarya</taxon>
        <taxon>Basidiomycota</taxon>
        <taxon>Agaricomycotina</taxon>
        <taxon>Agaricomycetes</taxon>
        <taxon>Hymenochaetales</taxon>
        <taxon>Schizoporaceae</taxon>
        <taxon>Schizopora</taxon>
    </lineage>
</organism>
<name>A0A0H2RBS3_9AGAM</name>
<protein>
    <submittedName>
        <fullName evidence="1">Uncharacterized protein</fullName>
    </submittedName>
</protein>
<keyword evidence="2" id="KW-1185">Reference proteome</keyword>
<dbReference type="InParanoid" id="A0A0H2RBS3"/>
<proteinExistence type="predicted"/>
<evidence type="ECO:0000313" key="1">
    <source>
        <dbReference type="EMBL" id="KLO09284.1"/>
    </source>
</evidence>
<dbReference type="Proteomes" id="UP000053477">
    <property type="component" value="Unassembled WGS sequence"/>
</dbReference>
<reference evidence="1 2" key="1">
    <citation type="submission" date="2015-04" db="EMBL/GenBank/DDBJ databases">
        <title>Complete genome sequence of Schizopora paradoxa KUC8140, a cosmopolitan wood degrader in East Asia.</title>
        <authorList>
            <consortium name="DOE Joint Genome Institute"/>
            <person name="Min B."/>
            <person name="Park H."/>
            <person name="Jang Y."/>
            <person name="Kim J.-J."/>
            <person name="Kim K.H."/>
            <person name="Pangilinan J."/>
            <person name="Lipzen A."/>
            <person name="Riley R."/>
            <person name="Grigoriev I.V."/>
            <person name="Spatafora J.W."/>
            <person name="Choi I.-G."/>
        </authorList>
    </citation>
    <scope>NUCLEOTIDE SEQUENCE [LARGE SCALE GENOMIC DNA]</scope>
    <source>
        <strain evidence="1 2">KUC8140</strain>
    </source>
</reference>
<sequence>MVFDALIMIRNLARTRHGTSWCSSPRRRRQRGSFTVHSRSSTVYLLAHDSSYSKQRIVAVCPIVKSPSSPVECPSDDSLPTSSFAIHDVDNYEHDFGTSFLREMGRRGSRVEGSETVTVMRSGRRRTYRCSDPEDIATIVNFGELHSYLELLQSC</sequence>
<accession>A0A0H2RBS3</accession>